<name>A0ABT0LF14_9GAMM</name>
<dbReference type="Gene3D" id="3.30.70.920">
    <property type="match status" value="1"/>
</dbReference>
<evidence type="ECO:0000256" key="1">
    <source>
        <dbReference type="ARBA" id="ARBA00023015"/>
    </source>
</evidence>
<dbReference type="PANTHER" id="PTHR30154">
    <property type="entry name" value="LEUCINE-RESPONSIVE REGULATORY PROTEIN"/>
    <property type="match status" value="1"/>
</dbReference>
<dbReference type="PANTHER" id="PTHR30154:SF34">
    <property type="entry name" value="TRANSCRIPTIONAL REGULATOR AZLB"/>
    <property type="match status" value="1"/>
</dbReference>
<keyword evidence="1" id="KW-0805">Transcription regulation</keyword>
<keyword evidence="6" id="KW-1185">Reference proteome</keyword>
<accession>A0ABT0LF14</accession>
<dbReference type="EMBL" id="JAKIKS010000079">
    <property type="protein sequence ID" value="MCL1126245.1"/>
    <property type="molecule type" value="Genomic_DNA"/>
</dbReference>
<keyword evidence="3" id="KW-0804">Transcription</keyword>
<dbReference type="InterPro" id="IPR036388">
    <property type="entry name" value="WH-like_DNA-bd_sf"/>
</dbReference>
<dbReference type="CDD" id="cd00090">
    <property type="entry name" value="HTH_ARSR"/>
    <property type="match status" value="1"/>
</dbReference>
<dbReference type="PROSITE" id="PS50956">
    <property type="entry name" value="HTH_ASNC_2"/>
    <property type="match status" value="1"/>
</dbReference>
<dbReference type="InterPro" id="IPR000485">
    <property type="entry name" value="AsnC-type_HTH_dom"/>
</dbReference>
<evidence type="ECO:0000313" key="5">
    <source>
        <dbReference type="EMBL" id="MCL1126245.1"/>
    </source>
</evidence>
<sequence>MVKKIKLDRYDLKILSELKQDGRMTKVKLADAVGLSDTPCSQRQKKLEEKGLIKAYHAQIDYERFVDINYFIVEFAFIDFFPTERSRFLTTIQAMPEVVEIKAVLGEVDYFLTFAAKSVQHYQSLIEALQAKNFTFEYTSHAVSKTVKNEFDVKLLDLLSVLKS</sequence>
<dbReference type="RefSeq" id="WP_248941633.1">
    <property type="nucleotide sequence ID" value="NZ_JAKIKS010000079.1"/>
</dbReference>
<dbReference type="SUPFAM" id="SSF54909">
    <property type="entry name" value="Dimeric alpha+beta barrel"/>
    <property type="match status" value="1"/>
</dbReference>
<dbReference type="InterPro" id="IPR011008">
    <property type="entry name" value="Dimeric_a/b-barrel"/>
</dbReference>
<dbReference type="InterPro" id="IPR019887">
    <property type="entry name" value="Tscrpt_reg_AsnC/Lrp_C"/>
</dbReference>
<protein>
    <submittedName>
        <fullName evidence="5">Lrp/AsnC family transcriptional regulator</fullName>
    </submittedName>
</protein>
<evidence type="ECO:0000256" key="3">
    <source>
        <dbReference type="ARBA" id="ARBA00023163"/>
    </source>
</evidence>
<feature type="domain" description="HTH asnC-type" evidence="4">
    <location>
        <begin position="7"/>
        <end position="69"/>
    </location>
</feature>
<dbReference type="InterPro" id="IPR019888">
    <property type="entry name" value="Tscrpt_reg_AsnC-like"/>
</dbReference>
<dbReference type="Proteomes" id="UP001203423">
    <property type="component" value="Unassembled WGS sequence"/>
</dbReference>
<dbReference type="Pfam" id="PF01037">
    <property type="entry name" value="AsnC_trans_reg"/>
    <property type="match status" value="1"/>
</dbReference>
<dbReference type="InterPro" id="IPR036390">
    <property type="entry name" value="WH_DNA-bd_sf"/>
</dbReference>
<dbReference type="PRINTS" id="PR00033">
    <property type="entry name" value="HTHASNC"/>
</dbReference>
<dbReference type="SUPFAM" id="SSF46785">
    <property type="entry name" value="Winged helix' DNA-binding domain"/>
    <property type="match status" value="1"/>
</dbReference>
<keyword evidence="2" id="KW-0238">DNA-binding</keyword>
<dbReference type="Gene3D" id="1.10.10.10">
    <property type="entry name" value="Winged helix-like DNA-binding domain superfamily/Winged helix DNA-binding domain"/>
    <property type="match status" value="1"/>
</dbReference>
<organism evidence="5 6">
    <name type="scientific">Shewanella surugensis</name>
    <dbReference type="NCBI Taxonomy" id="212020"/>
    <lineage>
        <taxon>Bacteria</taxon>
        <taxon>Pseudomonadati</taxon>
        <taxon>Pseudomonadota</taxon>
        <taxon>Gammaproteobacteria</taxon>
        <taxon>Alteromonadales</taxon>
        <taxon>Shewanellaceae</taxon>
        <taxon>Shewanella</taxon>
    </lineage>
</organism>
<evidence type="ECO:0000256" key="2">
    <source>
        <dbReference type="ARBA" id="ARBA00023125"/>
    </source>
</evidence>
<reference evidence="5 6" key="1">
    <citation type="submission" date="2022-01" db="EMBL/GenBank/DDBJ databases">
        <title>Whole genome-based taxonomy of the Shewanellaceae.</title>
        <authorList>
            <person name="Martin-Rodriguez A.J."/>
        </authorList>
    </citation>
    <scope>NUCLEOTIDE SEQUENCE [LARGE SCALE GENOMIC DNA]</scope>
    <source>
        <strain evidence="5 6">DSM 17177</strain>
    </source>
</reference>
<dbReference type="Pfam" id="PF13412">
    <property type="entry name" value="HTH_24"/>
    <property type="match status" value="1"/>
</dbReference>
<gene>
    <name evidence="5" type="ORF">L2764_17605</name>
</gene>
<evidence type="ECO:0000313" key="6">
    <source>
        <dbReference type="Proteomes" id="UP001203423"/>
    </source>
</evidence>
<dbReference type="SMART" id="SM00344">
    <property type="entry name" value="HTH_ASNC"/>
    <property type="match status" value="1"/>
</dbReference>
<dbReference type="InterPro" id="IPR011991">
    <property type="entry name" value="ArsR-like_HTH"/>
</dbReference>
<evidence type="ECO:0000259" key="4">
    <source>
        <dbReference type="PROSITE" id="PS50956"/>
    </source>
</evidence>
<comment type="caution">
    <text evidence="5">The sequence shown here is derived from an EMBL/GenBank/DDBJ whole genome shotgun (WGS) entry which is preliminary data.</text>
</comment>
<proteinExistence type="predicted"/>